<keyword evidence="4" id="KW-1185">Reference proteome</keyword>
<feature type="signal peptide" evidence="2">
    <location>
        <begin position="1"/>
        <end position="17"/>
    </location>
</feature>
<feature type="compositionally biased region" description="Low complexity" evidence="1">
    <location>
        <begin position="119"/>
        <end position="136"/>
    </location>
</feature>
<name>A0AAN6ZW45_9PEZI</name>
<comment type="caution">
    <text evidence="3">The sequence shown here is derived from an EMBL/GenBank/DDBJ whole genome shotgun (WGS) entry which is preliminary data.</text>
</comment>
<sequence length="165" mass="16468">MKAFLLPLAVLASSALAQTSSACGADYIVDTCLGDEKAKLAACAGTDYDCQCAGWQNILVCYNNCPNDTRQFSDAGQRDIFCAYASQFSSSEPTPAPSKASSSAAPAKQTQNADVEDQGASASAGSGPASTTHGSGPASTNNAAYLAFNAGGVLAAVAGAVAVLL</sequence>
<evidence type="ECO:0000256" key="1">
    <source>
        <dbReference type="SAM" id="MobiDB-lite"/>
    </source>
</evidence>
<dbReference type="AlphaFoldDB" id="A0AAN6ZW45"/>
<dbReference type="EMBL" id="MU856919">
    <property type="protein sequence ID" value="KAK4154160.1"/>
    <property type="molecule type" value="Genomic_DNA"/>
</dbReference>
<reference evidence="3" key="2">
    <citation type="submission" date="2023-05" db="EMBL/GenBank/DDBJ databases">
        <authorList>
            <consortium name="Lawrence Berkeley National Laboratory"/>
            <person name="Steindorff A."/>
            <person name="Hensen N."/>
            <person name="Bonometti L."/>
            <person name="Westerberg I."/>
            <person name="Brannstrom I.O."/>
            <person name="Guillou S."/>
            <person name="Cros-Aarteil S."/>
            <person name="Calhoun S."/>
            <person name="Haridas S."/>
            <person name="Kuo A."/>
            <person name="Mondo S."/>
            <person name="Pangilinan J."/>
            <person name="Riley R."/>
            <person name="Labutti K."/>
            <person name="Andreopoulos B."/>
            <person name="Lipzen A."/>
            <person name="Chen C."/>
            <person name="Yanf M."/>
            <person name="Daum C."/>
            <person name="Ng V."/>
            <person name="Clum A."/>
            <person name="Ohm R."/>
            <person name="Martin F."/>
            <person name="Silar P."/>
            <person name="Natvig D."/>
            <person name="Lalanne C."/>
            <person name="Gautier V."/>
            <person name="Ament-Velasquez S.L."/>
            <person name="Kruys A."/>
            <person name="Hutchinson M.I."/>
            <person name="Powell A.J."/>
            <person name="Barry K."/>
            <person name="Miller A.N."/>
            <person name="Grigoriev I.V."/>
            <person name="Debuchy R."/>
            <person name="Gladieux P."/>
            <person name="Thoren M.H."/>
            <person name="Johannesson H."/>
        </authorList>
    </citation>
    <scope>NUCLEOTIDE SEQUENCE</scope>
    <source>
        <strain evidence="3">CBS 538.74</strain>
    </source>
</reference>
<evidence type="ECO:0000256" key="2">
    <source>
        <dbReference type="SAM" id="SignalP"/>
    </source>
</evidence>
<organism evidence="3 4">
    <name type="scientific">Chaetomidium leptoderma</name>
    <dbReference type="NCBI Taxonomy" id="669021"/>
    <lineage>
        <taxon>Eukaryota</taxon>
        <taxon>Fungi</taxon>
        <taxon>Dikarya</taxon>
        <taxon>Ascomycota</taxon>
        <taxon>Pezizomycotina</taxon>
        <taxon>Sordariomycetes</taxon>
        <taxon>Sordariomycetidae</taxon>
        <taxon>Sordariales</taxon>
        <taxon>Chaetomiaceae</taxon>
        <taxon>Chaetomidium</taxon>
    </lineage>
</organism>
<proteinExistence type="predicted"/>
<dbReference type="Proteomes" id="UP001302745">
    <property type="component" value="Unassembled WGS sequence"/>
</dbReference>
<accession>A0AAN6ZW45</accession>
<feature type="region of interest" description="Disordered" evidence="1">
    <location>
        <begin position="88"/>
        <end position="136"/>
    </location>
</feature>
<reference evidence="3" key="1">
    <citation type="journal article" date="2023" name="Mol. Phylogenet. Evol.">
        <title>Genome-scale phylogeny and comparative genomics of the fungal order Sordariales.</title>
        <authorList>
            <person name="Hensen N."/>
            <person name="Bonometti L."/>
            <person name="Westerberg I."/>
            <person name="Brannstrom I.O."/>
            <person name="Guillou S."/>
            <person name="Cros-Aarteil S."/>
            <person name="Calhoun S."/>
            <person name="Haridas S."/>
            <person name="Kuo A."/>
            <person name="Mondo S."/>
            <person name="Pangilinan J."/>
            <person name="Riley R."/>
            <person name="LaButti K."/>
            <person name="Andreopoulos B."/>
            <person name="Lipzen A."/>
            <person name="Chen C."/>
            <person name="Yan M."/>
            <person name="Daum C."/>
            <person name="Ng V."/>
            <person name="Clum A."/>
            <person name="Steindorff A."/>
            <person name="Ohm R.A."/>
            <person name="Martin F."/>
            <person name="Silar P."/>
            <person name="Natvig D.O."/>
            <person name="Lalanne C."/>
            <person name="Gautier V."/>
            <person name="Ament-Velasquez S.L."/>
            <person name="Kruys A."/>
            <person name="Hutchinson M.I."/>
            <person name="Powell A.J."/>
            <person name="Barry K."/>
            <person name="Miller A.N."/>
            <person name="Grigoriev I.V."/>
            <person name="Debuchy R."/>
            <person name="Gladieux P."/>
            <person name="Hiltunen Thoren M."/>
            <person name="Johannesson H."/>
        </authorList>
    </citation>
    <scope>NUCLEOTIDE SEQUENCE</scope>
    <source>
        <strain evidence="3">CBS 538.74</strain>
    </source>
</reference>
<evidence type="ECO:0008006" key="5">
    <source>
        <dbReference type="Google" id="ProtNLM"/>
    </source>
</evidence>
<feature type="compositionally biased region" description="Low complexity" evidence="1">
    <location>
        <begin position="89"/>
        <end position="107"/>
    </location>
</feature>
<protein>
    <recommendedName>
        <fullName evidence="5">GPI anchored serine-threonine rich protein</fullName>
    </recommendedName>
</protein>
<keyword evidence="2" id="KW-0732">Signal</keyword>
<dbReference type="PROSITE" id="PS51257">
    <property type="entry name" value="PROKAR_LIPOPROTEIN"/>
    <property type="match status" value="1"/>
</dbReference>
<evidence type="ECO:0000313" key="3">
    <source>
        <dbReference type="EMBL" id="KAK4154160.1"/>
    </source>
</evidence>
<gene>
    <name evidence="3" type="ORF">C8A00DRAFT_14690</name>
</gene>
<feature type="chain" id="PRO_5042862190" description="GPI anchored serine-threonine rich protein" evidence="2">
    <location>
        <begin position="18"/>
        <end position="165"/>
    </location>
</feature>
<evidence type="ECO:0000313" key="4">
    <source>
        <dbReference type="Proteomes" id="UP001302745"/>
    </source>
</evidence>